<accession>A0A9W4UP53</accession>
<sequence>MVSKAGKWNQPADNTNILIRCIPLFLRFSIHLDARHLSFGWALLITHGRTYTSTIYSAQGLTNGQKTWIGLHSSRPRAVLPPWSLGRASTMGQVSNDIFRPVCIVHDRCQMRPTDNTSRRVLSSSYYYWHPISFCYMIDHDDLETVGHVL</sequence>
<name>A0A9W4UP53_9PLEO</name>
<keyword evidence="2" id="KW-1185">Reference proteome</keyword>
<evidence type="ECO:0000313" key="2">
    <source>
        <dbReference type="Proteomes" id="UP001152607"/>
    </source>
</evidence>
<dbReference type="Proteomes" id="UP001152607">
    <property type="component" value="Unassembled WGS sequence"/>
</dbReference>
<dbReference type="EMBL" id="CAOQHR010000009">
    <property type="protein sequence ID" value="CAI6339570.1"/>
    <property type="molecule type" value="Genomic_DNA"/>
</dbReference>
<evidence type="ECO:0000313" key="1">
    <source>
        <dbReference type="EMBL" id="CAI6339570.1"/>
    </source>
</evidence>
<protein>
    <submittedName>
        <fullName evidence="1">Uncharacterized protein</fullName>
    </submittedName>
</protein>
<comment type="caution">
    <text evidence="1">The sequence shown here is derived from an EMBL/GenBank/DDBJ whole genome shotgun (WGS) entry which is preliminary data.</text>
</comment>
<proteinExistence type="predicted"/>
<gene>
    <name evidence="1" type="ORF">PDIGIT_LOCUS12731</name>
</gene>
<reference evidence="1" key="1">
    <citation type="submission" date="2023-01" db="EMBL/GenBank/DDBJ databases">
        <authorList>
            <person name="Van Ghelder C."/>
            <person name="Rancurel C."/>
        </authorList>
    </citation>
    <scope>NUCLEOTIDE SEQUENCE</scope>
    <source>
        <strain evidence="1">CNCM I-4278</strain>
    </source>
</reference>
<dbReference type="AlphaFoldDB" id="A0A9W4UP53"/>
<organism evidence="1 2">
    <name type="scientific">Periconia digitata</name>
    <dbReference type="NCBI Taxonomy" id="1303443"/>
    <lineage>
        <taxon>Eukaryota</taxon>
        <taxon>Fungi</taxon>
        <taxon>Dikarya</taxon>
        <taxon>Ascomycota</taxon>
        <taxon>Pezizomycotina</taxon>
        <taxon>Dothideomycetes</taxon>
        <taxon>Pleosporomycetidae</taxon>
        <taxon>Pleosporales</taxon>
        <taxon>Massarineae</taxon>
        <taxon>Periconiaceae</taxon>
        <taxon>Periconia</taxon>
    </lineage>
</organism>